<organism evidence="1 2">
    <name type="scientific">Microbacterium maritypicum</name>
    <name type="common">Microbacterium liquefaciens</name>
    <dbReference type="NCBI Taxonomy" id="33918"/>
    <lineage>
        <taxon>Bacteria</taxon>
        <taxon>Bacillati</taxon>
        <taxon>Actinomycetota</taxon>
        <taxon>Actinomycetes</taxon>
        <taxon>Micrococcales</taxon>
        <taxon>Microbacteriaceae</taxon>
        <taxon>Microbacterium</taxon>
    </lineage>
</organism>
<sequence>MNSLDQDARARAGHTRTSAVEVAGSDGLNIRVGDRIVTRLNNKDLGVTNRDTWTVMRVHRDGSVTVKEHGRKTRLPAECVEAHTHLAYASTEYGVQGATVDFGHGIVTDPSSAQAVYVSATRGREHNTLHLVAGDVDEAGSIFTGALRRESGDRGVEAARANITRDLHGIVLPAPGVDLKLRAECLATSERVYTARVREWELATANWEKRHRGISAADSAAGVAAIEREHQAAIADVARLEHDKQAAVVEAHTTSWERDYAAVDQARVSAVDAPVFRRRSAQEAHENARRDFTAKYGHEPTPQPPEQLRDTWRRTATAPGRDERLEAARRHVDERRKKLEHLQRDPAPTRPTAPTPGTPAQERAKDAQYLQDRKQLEQRRTTSPEIRRPRTPTRSIER</sequence>
<keyword evidence="2" id="KW-1185">Reference proteome</keyword>
<dbReference type="EMBL" id="CP101471">
    <property type="protein sequence ID" value="UTT52431.1"/>
    <property type="molecule type" value="Genomic_DNA"/>
</dbReference>
<evidence type="ECO:0000313" key="2">
    <source>
        <dbReference type="Proteomes" id="UP001060245"/>
    </source>
</evidence>
<evidence type="ECO:0000313" key="1">
    <source>
        <dbReference type="EMBL" id="UTT52431.1"/>
    </source>
</evidence>
<protein>
    <submittedName>
        <fullName evidence="1">Uncharacterized protein</fullName>
    </submittedName>
</protein>
<dbReference type="Proteomes" id="UP001060245">
    <property type="component" value="Chromosome"/>
</dbReference>
<reference evidence="1" key="1">
    <citation type="submission" date="2022-07" db="EMBL/GenBank/DDBJ databases">
        <title>Complete genome of DND4.</title>
        <authorList>
            <person name="Cao G."/>
        </authorList>
    </citation>
    <scope>NUCLEOTIDE SEQUENCE</scope>
    <source>
        <strain evidence="1">DND4</strain>
    </source>
</reference>
<accession>A0ACD4B4B7</accession>
<proteinExistence type="predicted"/>
<name>A0ACD4B4B7_MICMQ</name>
<gene>
    <name evidence="1" type="ORF">NMQ05_15305</name>
</gene>